<proteinExistence type="predicted"/>
<comment type="caution">
    <text evidence="1">The sequence shown here is derived from an EMBL/GenBank/DDBJ whole genome shotgun (WGS) entry which is preliminary data.</text>
</comment>
<name>A0AA45C5J3_9BACT</name>
<evidence type="ECO:0000313" key="1">
    <source>
        <dbReference type="EMBL" id="PWJ88989.1"/>
    </source>
</evidence>
<dbReference type="Proteomes" id="UP000245921">
    <property type="component" value="Unassembled WGS sequence"/>
</dbReference>
<protein>
    <submittedName>
        <fullName evidence="1">Uncharacterized protein DUF1241</fullName>
    </submittedName>
</protein>
<keyword evidence="2" id="KW-1185">Reference proteome</keyword>
<dbReference type="SUPFAM" id="SSF88723">
    <property type="entry name" value="PIN domain-like"/>
    <property type="match status" value="1"/>
</dbReference>
<dbReference type="InterPro" id="IPR029060">
    <property type="entry name" value="PIN-like_dom_sf"/>
</dbReference>
<reference evidence="1 2" key="1">
    <citation type="submission" date="2018-05" db="EMBL/GenBank/DDBJ databases">
        <title>Genomic Encyclopedia of Type Strains, Phase IV (KMG-IV): sequencing the most valuable type-strain genomes for metagenomic binning, comparative biology and taxonomic classification.</title>
        <authorList>
            <person name="Goeker M."/>
        </authorList>
    </citation>
    <scope>NUCLEOTIDE SEQUENCE [LARGE SCALE GENOMIC DNA]</scope>
    <source>
        <strain evidence="1 2">DSM 24906</strain>
    </source>
</reference>
<dbReference type="RefSeq" id="WP_109605581.1">
    <property type="nucleotide sequence ID" value="NZ_QGGI01000016.1"/>
</dbReference>
<dbReference type="EMBL" id="QGGI01000016">
    <property type="protein sequence ID" value="PWJ88989.1"/>
    <property type="molecule type" value="Genomic_DNA"/>
</dbReference>
<gene>
    <name evidence="1" type="ORF">C7380_1162</name>
</gene>
<organism evidence="1 2">
    <name type="scientific">Oceanotoga teriensis</name>
    <dbReference type="NCBI Taxonomy" id="515440"/>
    <lineage>
        <taxon>Bacteria</taxon>
        <taxon>Thermotogati</taxon>
        <taxon>Thermotogota</taxon>
        <taxon>Thermotogae</taxon>
        <taxon>Petrotogales</taxon>
        <taxon>Petrotogaceae</taxon>
        <taxon>Oceanotoga</taxon>
    </lineage>
</organism>
<dbReference type="InterPro" id="IPR053750">
    <property type="entry name" value="PDCD10_Homolog"/>
</dbReference>
<dbReference type="AlphaFoldDB" id="A0AA45C5J3"/>
<accession>A0AA45C5J3</accession>
<evidence type="ECO:0000313" key="2">
    <source>
        <dbReference type="Proteomes" id="UP000245921"/>
    </source>
</evidence>
<dbReference type="Gene3D" id="1.20.120.1950">
    <property type="match status" value="1"/>
</dbReference>
<sequence length="199" mass="23879">MLNSCVYNLNNIDFKYLNENDFFIDTNVLFWYHYAFAKYNYNNIKIAEYQKKYPEFIEQFIEKNKNLFTSSINLSELFYRIEMTEYKLYKKNNNNPSLKLKDYRNIEVERNKLKKTLNAIYKEIKNLYTIKDINFTNNNLLEYINEMSTHKCDVYDHAILSFIKSKKLLNVISDDSDFTSISGINVYTLNNKAIKNNNS</sequence>